<dbReference type="PANTHER" id="PTHR37540">
    <property type="entry name" value="TRANSCRIPTION FACTOR (ACR-2), PUTATIVE-RELATED-RELATED"/>
    <property type="match status" value="1"/>
</dbReference>
<organism evidence="1 2">
    <name type="scientific">Exophiala viscosa</name>
    <dbReference type="NCBI Taxonomy" id="2486360"/>
    <lineage>
        <taxon>Eukaryota</taxon>
        <taxon>Fungi</taxon>
        <taxon>Dikarya</taxon>
        <taxon>Ascomycota</taxon>
        <taxon>Pezizomycotina</taxon>
        <taxon>Eurotiomycetes</taxon>
        <taxon>Chaetothyriomycetidae</taxon>
        <taxon>Chaetothyriales</taxon>
        <taxon>Herpotrichiellaceae</taxon>
        <taxon>Exophiala</taxon>
    </lineage>
</organism>
<accession>A0AAN6E6T1</accession>
<evidence type="ECO:0000313" key="1">
    <source>
        <dbReference type="EMBL" id="KAI1618272.1"/>
    </source>
</evidence>
<evidence type="ECO:0008006" key="3">
    <source>
        <dbReference type="Google" id="ProtNLM"/>
    </source>
</evidence>
<sequence>MASSRVSQSIYLISPETLVSSNEPTPCTVCHRYECRLRSHKSWIAQRPREPRYLTTPARAQRDYFGPKVLGQNYTRSYAFTRALPSTVPHSVSSGRLDGFHDLPVPGGEQPELHQAVYSCGSNSLYPHGAFPADHQMLSVLNFKVGSATAFPLPAGLAVNDIGGSMIMPVMTNTTLCLSVIAAWKAVQSLSGPSTTLPYLSYEAQALQSLQKQLLVKGFEAITDAAVMAAALLWATATMFPQPDALRRHAAGVRSLVKARSGLDKLGGGGGAIQQLILWADFLTAHFLGEDVLFNEADTTVERLPTPLANIYDSFIIPSTFEYLLPGTIRAAKFSDCC</sequence>
<proteinExistence type="predicted"/>
<dbReference type="AlphaFoldDB" id="A0AAN6E6T1"/>
<evidence type="ECO:0000313" key="2">
    <source>
        <dbReference type="Proteomes" id="UP001203852"/>
    </source>
</evidence>
<dbReference type="EMBL" id="MU404350">
    <property type="protein sequence ID" value="KAI1618272.1"/>
    <property type="molecule type" value="Genomic_DNA"/>
</dbReference>
<dbReference type="Proteomes" id="UP001203852">
    <property type="component" value="Unassembled WGS sequence"/>
</dbReference>
<comment type="caution">
    <text evidence="1">The sequence shown here is derived from an EMBL/GenBank/DDBJ whole genome shotgun (WGS) entry which is preliminary data.</text>
</comment>
<gene>
    <name evidence="1" type="ORF">EDD36DRAFT_459925</name>
</gene>
<name>A0AAN6E6T1_9EURO</name>
<keyword evidence="2" id="KW-1185">Reference proteome</keyword>
<dbReference type="PANTHER" id="PTHR37540:SF5">
    <property type="entry name" value="TRANSCRIPTION FACTOR DOMAIN-CONTAINING PROTEIN"/>
    <property type="match status" value="1"/>
</dbReference>
<reference evidence="1" key="1">
    <citation type="journal article" date="2022" name="bioRxiv">
        <title>Deciphering the potential niche of two novel black yeast fungi from a biological soil crust based on their genomes, phenotypes, and melanin regulation.</title>
        <authorList>
            <consortium name="DOE Joint Genome Institute"/>
            <person name="Carr E.C."/>
            <person name="Barton Q."/>
            <person name="Grambo S."/>
            <person name="Sullivan M."/>
            <person name="Renfro C.M."/>
            <person name="Kuo A."/>
            <person name="Pangilinan J."/>
            <person name="Lipzen A."/>
            <person name="Keymanesh K."/>
            <person name="Savage E."/>
            <person name="Barry K."/>
            <person name="Grigoriev I.V."/>
            <person name="Riekhof W.R."/>
            <person name="Harris S.S."/>
        </authorList>
    </citation>
    <scope>NUCLEOTIDE SEQUENCE</scope>
    <source>
        <strain evidence="1">JF 03-4F</strain>
    </source>
</reference>
<protein>
    <recommendedName>
        <fullName evidence="3">Transcription factor domain-containing protein</fullName>
    </recommendedName>
</protein>